<feature type="transmembrane region" description="Helical" evidence="2">
    <location>
        <begin position="116"/>
        <end position="135"/>
    </location>
</feature>
<evidence type="ECO:0000256" key="2">
    <source>
        <dbReference type="SAM" id="Phobius"/>
    </source>
</evidence>
<keyword evidence="1 2" id="KW-0472">Membrane</keyword>
<dbReference type="GO" id="GO:0006782">
    <property type="term" value="P:protoporphyrinogen IX biosynthetic process"/>
    <property type="evidence" value="ECO:0007669"/>
    <property type="project" value="UniProtKB-UniRule"/>
</dbReference>
<evidence type="ECO:0000313" key="3">
    <source>
        <dbReference type="EMBL" id="RWY38434.1"/>
    </source>
</evidence>
<dbReference type="Pfam" id="PF03653">
    <property type="entry name" value="UPF0093"/>
    <property type="match status" value="1"/>
</dbReference>
<dbReference type="RefSeq" id="WP_128490531.1">
    <property type="nucleotide sequence ID" value="NZ_JBHLXB010000028.1"/>
</dbReference>
<dbReference type="GO" id="GO:0005886">
    <property type="term" value="C:plasma membrane"/>
    <property type="evidence" value="ECO:0007669"/>
    <property type="project" value="UniProtKB-UniRule"/>
</dbReference>
<feature type="transmembrane region" description="Helical" evidence="2">
    <location>
        <begin position="48"/>
        <end position="70"/>
    </location>
</feature>
<dbReference type="InterPro" id="IPR005265">
    <property type="entry name" value="HemJ-like"/>
</dbReference>
<accession>A0A451GHK2</accession>
<keyword evidence="1" id="KW-0349">Heme</keyword>
<dbReference type="Proteomes" id="UP000287168">
    <property type="component" value="Unassembled WGS sequence"/>
</dbReference>
<dbReference type="EMBL" id="SBLC01000037">
    <property type="protein sequence ID" value="RWY38434.1"/>
    <property type="molecule type" value="Genomic_DNA"/>
</dbReference>
<comment type="caution">
    <text evidence="3">The sequence shown here is derived from an EMBL/GenBank/DDBJ whole genome shotgun (WGS) entry which is preliminary data.</text>
</comment>
<comment type="pathway">
    <text evidence="1">Porphyrin-containing compound metabolism; protoporphyrin-IX biosynthesis; protoporphyrin-IX from protoporphyrinogen-IX: step 1/1.</text>
</comment>
<keyword evidence="1" id="KW-1003">Cell membrane</keyword>
<keyword evidence="1" id="KW-0408">Iron</keyword>
<dbReference type="UniPathway" id="UPA00251">
    <property type="reaction ID" value="UER00324"/>
</dbReference>
<dbReference type="OrthoDB" id="7570050at2"/>
<comment type="catalytic activity">
    <reaction evidence="1">
        <text>protoporphyrinogen IX + 3 A = protoporphyrin IX + 3 AH2</text>
        <dbReference type="Rhea" id="RHEA:62000"/>
        <dbReference type="ChEBI" id="CHEBI:13193"/>
        <dbReference type="ChEBI" id="CHEBI:17499"/>
        <dbReference type="ChEBI" id="CHEBI:57306"/>
        <dbReference type="ChEBI" id="CHEBI:57307"/>
    </reaction>
</comment>
<dbReference type="AlphaFoldDB" id="A0A451GHK2"/>
<feature type="transmembrane region" description="Helical" evidence="2">
    <location>
        <begin position="76"/>
        <end position="96"/>
    </location>
</feature>
<comment type="function">
    <text evidence="1">Catalyzes the oxidation of protoporphyrinogen IX to protoporphyrin IX.</text>
</comment>
<evidence type="ECO:0000313" key="4">
    <source>
        <dbReference type="Proteomes" id="UP000287168"/>
    </source>
</evidence>
<comment type="cofactor">
    <cofactor evidence="1">
        <name>heme b</name>
        <dbReference type="ChEBI" id="CHEBI:60344"/>
    </cofactor>
    <text evidence="1">Binds 1 heme b (iron(II)-protoporphyrin IX) group per subunit.</text>
</comment>
<dbReference type="EC" id="1.3.99.-" evidence="1"/>
<feature type="transmembrane region" description="Helical" evidence="2">
    <location>
        <begin position="6"/>
        <end position="27"/>
    </location>
</feature>
<dbReference type="GO" id="GO:0046872">
    <property type="term" value="F:metal ion binding"/>
    <property type="evidence" value="ECO:0007669"/>
    <property type="project" value="UniProtKB-UniRule"/>
</dbReference>
<sequence>MIAALKFLHIAGLASWCAALIALPLLLRGYSGAIGQREFERFRLLTHIGYIGFATPAALITVAAGTGLIFSAGVFAPWLLIKLGFVAAMVLVHAWFGHMIQRSGEEKRGHWRAGPLLGLTVVLPLMALVLGLVLVKPDAAALLDLIPDQFLSPRISDAGAAP</sequence>
<keyword evidence="2" id="KW-1133">Transmembrane helix</keyword>
<keyword evidence="2" id="KW-0812">Transmembrane</keyword>
<keyword evidence="4" id="KW-1185">Reference proteome</keyword>
<dbReference type="GO" id="GO:0070818">
    <property type="term" value="F:protoporphyrinogen oxidase activity"/>
    <property type="evidence" value="ECO:0007669"/>
    <property type="project" value="UniProtKB-UniRule"/>
</dbReference>
<organism evidence="3 4">
    <name type="scientific">Falsigemmobacter intermedius</name>
    <dbReference type="NCBI Taxonomy" id="1553448"/>
    <lineage>
        <taxon>Bacteria</taxon>
        <taxon>Pseudomonadati</taxon>
        <taxon>Pseudomonadota</taxon>
        <taxon>Alphaproteobacteria</taxon>
        <taxon>Rhodobacterales</taxon>
        <taxon>Paracoccaceae</taxon>
        <taxon>Falsigemmobacter</taxon>
    </lineage>
</organism>
<evidence type="ECO:0000256" key="1">
    <source>
        <dbReference type="PIRNR" id="PIRNR004638"/>
    </source>
</evidence>
<gene>
    <name evidence="3" type="ORF">EP867_16295</name>
</gene>
<keyword evidence="1" id="KW-0479">Metal-binding</keyword>
<name>A0A451GHK2_9RHOB</name>
<protein>
    <recommendedName>
        <fullName evidence="1">Protoporphyrinogen IX oxidase</fullName>
        <ecNumber evidence="1">1.3.99.-</ecNumber>
    </recommendedName>
</protein>
<dbReference type="PIRSF" id="PIRSF004638">
    <property type="entry name" value="UCP004638"/>
    <property type="match status" value="1"/>
</dbReference>
<comment type="similarity">
    <text evidence="1">Belongs to the HemJ family.</text>
</comment>
<proteinExistence type="inferred from homology"/>
<reference evidence="3 4" key="1">
    <citation type="journal article" date="2015" name="Int. J. Syst. Evol. Microbiol.">
        <title>Gemmobacter intermedius sp. nov., isolated from a white stork (Ciconia ciconia).</title>
        <authorList>
            <person name="Kampfer P."/>
            <person name="Jerzak L."/>
            <person name="Wilharm G."/>
            <person name="Golke J."/>
            <person name="Busse H.J."/>
            <person name="Glaeser S.P."/>
        </authorList>
    </citation>
    <scope>NUCLEOTIDE SEQUENCE [LARGE SCALE GENOMIC DNA]</scope>
    <source>
        <strain evidence="3 4">119/4</strain>
    </source>
</reference>